<feature type="domain" description="DUF222" evidence="2">
    <location>
        <begin position="36"/>
        <end position="195"/>
    </location>
</feature>
<organism evidence="3 4">
    <name type="scientific">Pseudonocardia sediminis</name>
    <dbReference type="NCBI Taxonomy" id="1397368"/>
    <lineage>
        <taxon>Bacteria</taxon>
        <taxon>Bacillati</taxon>
        <taxon>Actinomycetota</taxon>
        <taxon>Actinomycetes</taxon>
        <taxon>Pseudonocardiales</taxon>
        <taxon>Pseudonocardiaceae</taxon>
        <taxon>Pseudonocardia</taxon>
    </lineage>
</organism>
<sequence length="541" mass="57169">MLATFADRHPAGTTAAPPGADPVLGLAPVQRWLPDEVGLTLSIPRLEASSEIARARRFTHVLSDTLSALEQGRIDERRADAIARATAVLPDDKAREVEAAVLPKASDATLRQLRDRIRRAIAKIDPDGEYRRHTTANTERRVSIRSLDEGMASLWFYGSAEQIEAAWQMADRLARALGPEDPRTLDQRRFDLAMQVLQGRLTVTDLADVDTAVTDILTTENDSGTGDDGGGGGGGAGGDSGTDEGCTGGGGGTGSGGATGGGAMTGHQDDTHDPEAGVGSSGADTRPEPGADPADPADRPATPSRHDPPADPTADRPPAGPQVDPATLANAVAQALTRRPDLNATVRTPLIHVVVGLDTLLLGSDGPAELVGHGPIDADAARALAADGLWKRLITDPLSGTLLDLGRTTYTPSAGLRDHVLARDQICRGPHCGRRIRDLDHHQEWTAQHGPTAEHNLYGYCQHHHQLKDAPGWQVIAHPDRSLTWISPTGRRHTTEPCDYRPFTDRPTTDGLPDGGPPTPTVAEPTGPPSTDVDQDAPPPF</sequence>
<dbReference type="Pfam" id="PF02720">
    <property type="entry name" value="DUF222"/>
    <property type="match status" value="1"/>
</dbReference>
<feature type="compositionally biased region" description="Gly residues" evidence="1">
    <location>
        <begin position="226"/>
        <end position="264"/>
    </location>
</feature>
<accession>A0A4V6MEA7</accession>
<feature type="compositionally biased region" description="Low complexity" evidence="1">
    <location>
        <begin position="11"/>
        <end position="22"/>
    </location>
</feature>
<gene>
    <name evidence="3" type="ORF">EV383_2225</name>
</gene>
<keyword evidence="4" id="KW-1185">Reference proteome</keyword>
<feature type="compositionally biased region" description="Basic and acidic residues" evidence="1">
    <location>
        <begin position="1"/>
        <end position="10"/>
    </location>
</feature>
<dbReference type="EMBL" id="SHKL01000001">
    <property type="protein sequence ID" value="RZT85360.1"/>
    <property type="molecule type" value="Genomic_DNA"/>
</dbReference>
<feature type="region of interest" description="Disordered" evidence="1">
    <location>
        <begin position="487"/>
        <end position="541"/>
    </location>
</feature>
<dbReference type="InterPro" id="IPR003870">
    <property type="entry name" value="DUF222"/>
</dbReference>
<evidence type="ECO:0000313" key="3">
    <source>
        <dbReference type="EMBL" id="RZT85360.1"/>
    </source>
</evidence>
<reference evidence="3 4" key="1">
    <citation type="submission" date="2019-02" db="EMBL/GenBank/DDBJ databases">
        <title>Sequencing the genomes of 1000 actinobacteria strains.</title>
        <authorList>
            <person name="Klenk H.-P."/>
        </authorList>
    </citation>
    <scope>NUCLEOTIDE SEQUENCE [LARGE SCALE GENOMIC DNA]</scope>
    <source>
        <strain evidence="3 4">DSM 45779</strain>
    </source>
</reference>
<feature type="region of interest" description="Disordered" evidence="1">
    <location>
        <begin position="1"/>
        <end position="22"/>
    </location>
</feature>
<comment type="caution">
    <text evidence="3">The sequence shown here is derived from an EMBL/GenBank/DDBJ whole genome shotgun (WGS) entry which is preliminary data.</text>
</comment>
<evidence type="ECO:0000313" key="4">
    <source>
        <dbReference type="Proteomes" id="UP000291591"/>
    </source>
</evidence>
<dbReference type="AlphaFoldDB" id="A0A4V6MEA7"/>
<feature type="compositionally biased region" description="Low complexity" evidence="1">
    <location>
        <begin position="291"/>
        <end position="303"/>
    </location>
</feature>
<protein>
    <submittedName>
        <fullName evidence="3">Uncharacterized protein DUF222</fullName>
    </submittedName>
</protein>
<feature type="compositionally biased region" description="Basic and acidic residues" evidence="1">
    <location>
        <begin position="493"/>
        <end position="508"/>
    </location>
</feature>
<evidence type="ECO:0000259" key="2">
    <source>
        <dbReference type="Pfam" id="PF02720"/>
    </source>
</evidence>
<evidence type="ECO:0000256" key="1">
    <source>
        <dbReference type="SAM" id="MobiDB-lite"/>
    </source>
</evidence>
<dbReference type="RefSeq" id="WP_165438305.1">
    <property type="nucleotide sequence ID" value="NZ_SHKL01000001.1"/>
</dbReference>
<name>A0A4V6MEA7_PSEST</name>
<feature type="region of interest" description="Disordered" evidence="1">
    <location>
        <begin position="218"/>
        <end position="324"/>
    </location>
</feature>
<dbReference type="Proteomes" id="UP000291591">
    <property type="component" value="Unassembled WGS sequence"/>
</dbReference>
<proteinExistence type="predicted"/>